<protein>
    <recommendedName>
        <fullName evidence="4">ABC transporter substrate-binding protein</fullName>
    </recommendedName>
</protein>
<dbReference type="Pfam" id="PF09849">
    <property type="entry name" value="DUF2076"/>
    <property type="match status" value="1"/>
</dbReference>
<organism evidence="2 3">
    <name type="scientific">Skermanella aerolata</name>
    <dbReference type="NCBI Taxonomy" id="393310"/>
    <lineage>
        <taxon>Bacteria</taxon>
        <taxon>Pseudomonadati</taxon>
        <taxon>Pseudomonadota</taxon>
        <taxon>Alphaproteobacteria</taxon>
        <taxon>Rhodospirillales</taxon>
        <taxon>Azospirillaceae</taxon>
        <taxon>Skermanella</taxon>
    </lineage>
</organism>
<feature type="compositionally biased region" description="Low complexity" evidence="1">
    <location>
        <begin position="189"/>
        <end position="200"/>
    </location>
</feature>
<evidence type="ECO:0000256" key="1">
    <source>
        <dbReference type="SAM" id="MobiDB-lite"/>
    </source>
</evidence>
<proteinExistence type="predicted"/>
<feature type="region of interest" description="Disordered" evidence="1">
    <location>
        <begin position="189"/>
        <end position="230"/>
    </location>
</feature>
<reference evidence="2 3" key="1">
    <citation type="submission" date="2019-07" db="EMBL/GenBank/DDBJ databases">
        <title>Whole genome shotgun sequence of Skermanella aerolata NBRC 106429.</title>
        <authorList>
            <person name="Hosoyama A."/>
            <person name="Uohara A."/>
            <person name="Ohji S."/>
            <person name="Ichikawa N."/>
        </authorList>
    </citation>
    <scope>NUCLEOTIDE SEQUENCE [LARGE SCALE GENOMIC DNA]</scope>
    <source>
        <strain evidence="2 3">NBRC 106429</strain>
    </source>
</reference>
<accession>A0A512DYI7</accession>
<feature type="compositionally biased region" description="Acidic residues" evidence="1">
    <location>
        <begin position="204"/>
        <end position="230"/>
    </location>
</feature>
<sequence length="230" mass="24019">MTPQEKELISSLMGRLKKVGSEPKDAEADVLIRQAMEEQPDAPYQLVQTVLIQDMALNQAQSRIADLERQLAGAKARMQPASSFLGGLAAGTGAVMPPFGPWGQPVPQPANQPGHDPVGGYARPDYAPPAPPVPHGGFLRSAATTAAGVAGGALLFEGIQSMFGRHADGILSGVAQQPAITENVVNNYYYGDDSSDPGDPQDFGAEDVDTGQDFQGDDGVGDDFGGTEDI</sequence>
<dbReference type="OrthoDB" id="7359466at2"/>
<gene>
    <name evidence="2" type="ORF">SAE02_57010</name>
</gene>
<evidence type="ECO:0000313" key="2">
    <source>
        <dbReference type="EMBL" id="GEO41553.1"/>
    </source>
</evidence>
<name>A0A512DYI7_9PROT</name>
<dbReference type="RefSeq" id="WP_044432822.1">
    <property type="nucleotide sequence ID" value="NZ_BJYZ01000029.1"/>
</dbReference>
<dbReference type="AlphaFoldDB" id="A0A512DYI7"/>
<comment type="caution">
    <text evidence="2">The sequence shown here is derived from an EMBL/GenBank/DDBJ whole genome shotgun (WGS) entry which is preliminary data.</text>
</comment>
<dbReference type="EMBL" id="BJYZ01000029">
    <property type="protein sequence ID" value="GEO41553.1"/>
    <property type="molecule type" value="Genomic_DNA"/>
</dbReference>
<keyword evidence="3" id="KW-1185">Reference proteome</keyword>
<dbReference type="InterPro" id="IPR018648">
    <property type="entry name" value="DUF2076"/>
</dbReference>
<evidence type="ECO:0008006" key="4">
    <source>
        <dbReference type="Google" id="ProtNLM"/>
    </source>
</evidence>
<evidence type="ECO:0000313" key="3">
    <source>
        <dbReference type="Proteomes" id="UP000321523"/>
    </source>
</evidence>
<dbReference type="Proteomes" id="UP000321523">
    <property type="component" value="Unassembled WGS sequence"/>
</dbReference>